<accession>A0AAW2U436</accession>
<comment type="caution">
    <text evidence="1">The sequence shown here is derived from an EMBL/GenBank/DDBJ whole genome shotgun (WGS) entry which is preliminary data.</text>
</comment>
<dbReference type="EMBL" id="JACGWN010000013">
    <property type="protein sequence ID" value="KAL0411397.1"/>
    <property type="molecule type" value="Genomic_DNA"/>
</dbReference>
<reference evidence="1" key="2">
    <citation type="journal article" date="2024" name="Plant">
        <title>Genomic evolution and insights into agronomic trait innovations of Sesamum species.</title>
        <authorList>
            <person name="Miao H."/>
            <person name="Wang L."/>
            <person name="Qu L."/>
            <person name="Liu H."/>
            <person name="Sun Y."/>
            <person name="Le M."/>
            <person name="Wang Q."/>
            <person name="Wei S."/>
            <person name="Zheng Y."/>
            <person name="Lin W."/>
            <person name="Duan Y."/>
            <person name="Cao H."/>
            <person name="Xiong S."/>
            <person name="Wang X."/>
            <person name="Wei L."/>
            <person name="Li C."/>
            <person name="Ma Q."/>
            <person name="Ju M."/>
            <person name="Zhao R."/>
            <person name="Li G."/>
            <person name="Mu C."/>
            <person name="Tian Q."/>
            <person name="Mei H."/>
            <person name="Zhang T."/>
            <person name="Gao T."/>
            <person name="Zhang H."/>
        </authorList>
    </citation>
    <scope>NUCLEOTIDE SEQUENCE</scope>
    <source>
        <strain evidence="1">KEN1</strain>
    </source>
</reference>
<sequence>MRLAKEAASQAEEEENLKLFKELTSWWNEAREELKVDNSQPAEVEVDKLVPD</sequence>
<protein>
    <submittedName>
        <fullName evidence="1">Uncharacterized protein</fullName>
    </submittedName>
</protein>
<evidence type="ECO:0000313" key="1">
    <source>
        <dbReference type="EMBL" id="KAL0411397.1"/>
    </source>
</evidence>
<dbReference type="AlphaFoldDB" id="A0AAW2U436"/>
<name>A0AAW2U436_9LAMI</name>
<organism evidence="1">
    <name type="scientific">Sesamum latifolium</name>
    <dbReference type="NCBI Taxonomy" id="2727402"/>
    <lineage>
        <taxon>Eukaryota</taxon>
        <taxon>Viridiplantae</taxon>
        <taxon>Streptophyta</taxon>
        <taxon>Embryophyta</taxon>
        <taxon>Tracheophyta</taxon>
        <taxon>Spermatophyta</taxon>
        <taxon>Magnoliopsida</taxon>
        <taxon>eudicotyledons</taxon>
        <taxon>Gunneridae</taxon>
        <taxon>Pentapetalae</taxon>
        <taxon>asterids</taxon>
        <taxon>lamiids</taxon>
        <taxon>Lamiales</taxon>
        <taxon>Pedaliaceae</taxon>
        <taxon>Sesamum</taxon>
    </lineage>
</organism>
<reference evidence="1" key="1">
    <citation type="submission" date="2020-06" db="EMBL/GenBank/DDBJ databases">
        <authorList>
            <person name="Li T."/>
            <person name="Hu X."/>
            <person name="Zhang T."/>
            <person name="Song X."/>
            <person name="Zhang H."/>
            <person name="Dai N."/>
            <person name="Sheng W."/>
            <person name="Hou X."/>
            <person name="Wei L."/>
        </authorList>
    </citation>
    <scope>NUCLEOTIDE SEQUENCE</scope>
    <source>
        <strain evidence="1">KEN1</strain>
        <tissue evidence="1">Leaf</tissue>
    </source>
</reference>
<proteinExistence type="predicted"/>
<gene>
    <name evidence="1" type="ORF">Slati_3729400</name>
</gene>